<protein>
    <recommendedName>
        <fullName evidence="2">MMS19 nucleotide excision repair protein</fullName>
    </recommendedName>
</protein>
<sequence length="115" mass="12470">MATIQTMVAWENDCSVQREGGRVLHDLADHYAAAVVDANGNAALMQGLEKHLSDAETVVAILGAIHRLTFHEAARRDFRRRGAVALAADLAREAQTAEVQSSAKRVLRRLVDGPV</sequence>
<dbReference type="AlphaFoldDB" id="A0A7S3UJ16"/>
<dbReference type="Gene3D" id="1.25.10.10">
    <property type="entry name" value="Leucine-rich Repeat Variant"/>
    <property type="match status" value="1"/>
</dbReference>
<dbReference type="EMBL" id="HBIT01003311">
    <property type="protein sequence ID" value="CAE0615593.1"/>
    <property type="molecule type" value="Transcribed_RNA"/>
</dbReference>
<name>A0A7S3UJ16_OXYMA</name>
<dbReference type="InterPro" id="IPR016024">
    <property type="entry name" value="ARM-type_fold"/>
</dbReference>
<evidence type="ECO:0008006" key="2">
    <source>
        <dbReference type="Google" id="ProtNLM"/>
    </source>
</evidence>
<accession>A0A7S3UJ16</accession>
<gene>
    <name evidence="1" type="ORF">OMAR00292_LOCUS1469</name>
</gene>
<proteinExistence type="predicted"/>
<organism evidence="1">
    <name type="scientific">Oxyrrhis marina</name>
    <name type="common">Dinoflagellate</name>
    <dbReference type="NCBI Taxonomy" id="2969"/>
    <lineage>
        <taxon>Eukaryota</taxon>
        <taxon>Sar</taxon>
        <taxon>Alveolata</taxon>
        <taxon>Dinophyceae</taxon>
        <taxon>Oxyrrhinales</taxon>
        <taxon>Oxyrrhinaceae</taxon>
        <taxon>Oxyrrhis</taxon>
    </lineage>
</organism>
<reference evidence="1" key="1">
    <citation type="submission" date="2021-01" db="EMBL/GenBank/DDBJ databases">
        <authorList>
            <person name="Corre E."/>
            <person name="Pelletier E."/>
            <person name="Niang G."/>
            <person name="Scheremetjew M."/>
            <person name="Finn R."/>
            <person name="Kale V."/>
            <person name="Holt S."/>
            <person name="Cochrane G."/>
            <person name="Meng A."/>
            <person name="Brown T."/>
            <person name="Cohen L."/>
        </authorList>
    </citation>
    <scope>NUCLEOTIDE SEQUENCE</scope>
    <source>
        <strain evidence="1">CCMP1795</strain>
    </source>
</reference>
<evidence type="ECO:0000313" key="1">
    <source>
        <dbReference type="EMBL" id="CAE0615593.1"/>
    </source>
</evidence>
<dbReference type="SUPFAM" id="SSF48371">
    <property type="entry name" value="ARM repeat"/>
    <property type="match status" value="1"/>
</dbReference>
<dbReference type="InterPro" id="IPR011989">
    <property type="entry name" value="ARM-like"/>
</dbReference>